<evidence type="ECO:0000313" key="3">
    <source>
        <dbReference type="Proteomes" id="UP001206312"/>
    </source>
</evidence>
<feature type="transmembrane region" description="Helical" evidence="1">
    <location>
        <begin position="92"/>
        <end position="112"/>
    </location>
</feature>
<dbReference type="RefSeq" id="WP_252740908.1">
    <property type="nucleotide sequence ID" value="NZ_JAMXIB010000004.1"/>
</dbReference>
<gene>
    <name evidence="2" type="ORF">NG653_06670</name>
</gene>
<keyword evidence="1" id="KW-1133">Transmembrane helix</keyword>
<accession>A0ABT1AX03</accession>
<dbReference type="Proteomes" id="UP001206312">
    <property type="component" value="Unassembled WGS sequence"/>
</dbReference>
<proteinExistence type="predicted"/>
<protein>
    <submittedName>
        <fullName evidence="2">Uncharacterized protein</fullName>
    </submittedName>
</protein>
<dbReference type="EMBL" id="JAMXIB010000004">
    <property type="protein sequence ID" value="MCO5724532.1"/>
    <property type="molecule type" value="Genomic_DNA"/>
</dbReference>
<reference evidence="2 3" key="1">
    <citation type="submission" date="2022-06" db="EMBL/GenBank/DDBJ databases">
        <authorList>
            <person name="Xuan X."/>
        </authorList>
    </citation>
    <scope>NUCLEOTIDE SEQUENCE [LARGE SCALE GENOMIC DNA]</scope>
    <source>
        <strain evidence="2 3">2V75</strain>
    </source>
</reference>
<sequence>MAKSKLALIRETHLTNNCPECFNQDLNLKFYQKHLYSRLFHRTTSEISHELTCNTCKSRIYPVGWTPDIERSVEYFQKALEPAKARLEFRPLFFVLVLLGIALAGTLAYFYLQGLL</sequence>
<comment type="caution">
    <text evidence="2">The sequence shown here is derived from an EMBL/GenBank/DDBJ whole genome shotgun (WGS) entry which is preliminary data.</text>
</comment>
<organism evidence="2 3">
    <name type="scientific">Robiginitalea marina</name>
    <dbReference type="NCBI Taxonomy" id="2954105"/>
    <lineage>
        <taxon>Bacteria</taxon>
        <taxon>Pseudomonadati</taxon>
        <taxon>Bacteroidota</taxon>
        <taxon>Flavobacteriia</taxon>
        <taxon>Flavobacteriales</taxon>
        <taxon>Flavobacteriaceae</taxon>
        <taxon>Robiginitalea</taxon>
    </lineage>
</organism>
<keyword evidence="1" id="KW-0472">Membrane</keyword>
<name>A0ABT1AX03_9FLAO</name>
<evidence type="ECO:0000313" key="2">
    <source>
        <dbReference type="EMBL" id="MCO5724532.1"/>
    </source>
</evidence>
<keyword evidence="1" id="KW-0812">Transmembrane</keyword>
<evidence type="ECO:0000256" key="1">
    <source>
        <dbReference type="SAM" id="Phobius"/>
    </source>
</evidence>
<keyword evidence="3" id="KW-1185">Reference proteome</keyword>